<evidence type="ECO:0000313" key="2">
    <source>
        <dbReference type="Proteomes" id="UP000036045"/>
    </source>
</evidence>
<dbReference type="Proteomes" id="UP000036045">
    <property type="component" value="Unassembled WGS sequence"/>
</dbReference>
<dbReference type="OrthoDB" id="2720271at2"/>
<keyword evidence="2" id="KW-1185">Reference proteome</keyword>
<proteinExistence type="predicted"/>
<reference evidence="1 2" key="1">
    <citation type="submission" date="2015-05" db="EMBL/GenBank/DDBJ databases">
        <title>Whole genome sequence and identification of bacterial endophytes from Costus igneus.</title>
        <authorList>
            <person name="Lee Y.P."/>
            <person name="Gan H.M."/>
            <person name="Eng W."/>
            <person name="Wheatley M.S."/>
            <person name="Caraballo A."/>
            <person name="Polter S."/>
            <person name="Savka M.A."/>
            <person name="Hudson A.O."/>
        </authorList>
    </citation>
    <scope>NUCLEOTIDE SEQUENCE [LARGE SCALE GENOMIC DNA]</scope>
    <source>
        <strain evidence="1 2">RIT379</strain>
    </source>
</reference>
<dbReference type="AlphaFoldDB" id="A0A0J1IPX2"/>
<dbReference type="RefSeq" id="WP_047940557.1">
    <property type="nucleotide sequence ID" value="NZ_JAMAUJ010000001.1"/>
</dbReference>
<protein>
    <submittedName>
        <fullName evidence="1">Uncharacterized protein</fullName>
    </submittedName>
</protein>
<accession>A0A0J1IPX2</accession>
<comment type="caution">
    <text evidence="1">The sequence shown here is derived from an EMBL/GenBank/DDBJ whole genome shotgun (WGS) entry which is preliminary data.</text>
</comment>
<sequence>MNSVNPVLVQIFYRSAIANMPEKKREIYQYITTKEEELEKIAVSEKQFMELMVNHSPFKEASSYFSLSLSAIKEIMDEAQAEIDLMIMTRINQMRWINYSKTDRKARKNKKWTFVFVS</sequence>
<name>A0A0J1IPX2_NIACI</name>
<dbReference type="PATRIC" id="fig|1397.4.peg.2028"/>
<organism evidence="1 2">
    <name type="scientific">Niallia circulans</name>
    <name type="common">Bacillus circulans</name>
    <dbReference type="NCBI Taxonomy" id="1397"/>
    <lineage>
        <taxon>Bacteria</taxon>
        <taxon>Bacillati</taxon>
        <taxon>Bacillota</taxon>
        <taxon>Bacilli</taxon>
        <taxon>Bacillales</taxon>
        <taxon>Bacillaceae</taxon>
        <taxon>Niallia</taxon>
    </lineage>
</organism>
<gene>
    <name evidence="1" type="ORF">ABW02_03720</name>
</gene>
<evidence type="ECO:0000313" key="1">
    <source>
        <dbReference type="EMBL" id="KLV28004.1"/>
    </source>
</evidence>
<dbReference type="EMBL" id="LDPH01000002">
    <property type="protein sequence ID" value="KLV28004.1"/>
    <property type="molecule type" value="Genomic_DNA"/>
</dbReference>